<evidence type="ECO:0000313" key="13">
    <source>
        <dbReference type="EMBL" id="CAB9499142.1"/>
    </source>
</evidence>
<comment type="similarity">
    <text evidence="2 11">Belongs to the mitochondrial carrier (TC 2.A.29) family.</text>
</comment>
<evidence type="ECO:0000256" key="4">
    <source>
        <dbReference type="ARBA" id="ARBA00022692"/>
    </source>
</evidence>
<feature type="transmembrane region" description="Helical" evidence="12">
    <location>
        <begin position="271"/>
        <end position="288"/>
    </location>
</feature>
<comment type="subcellular location">
    <subcellularLocation>
        <location evidence="1">Mitochondrion inner membrane</location>
        <topology evidence="1">Multi-pass membrane protein</topology>
    </subcellularLocation>
</comment>
<proteinExistence type="inferred from homology"/>
<dbReference type="InterPro" id="IPR023395">
    <property type="entry name" value="MCP_dom_sf"/>
</dbReference>
<keyword evidence="6" id="KW-0999">Mitochondrion inner membrane</keyword>
<feature type="transmembrane region" description="Helical" evidence="12">
    <location>
        <begin position="15"/>
        <end position="36"/>
    </location>
</feature>
<dbReference type="AlphaFoldDB" id="A0A9N8D9P3"/>
<dbReference type="InterPro" id="IPR018108">
    <property type="entry name" value="MCP_transmembrane"/>
</dbReference>
<dbReference type="Pfam" id="PF00153">
    <property type="entry name" value="Mito_carr"/>
    <property type="match status" value="3"/>
</dbReference>
<dbReference type="EMBL" id="CAICTM010000053">
    <property type="protein sequence ID" value="CAB9499142.1"/>
    <property type="molecule type" value="Genomic_DNA"/>
</dbReference>
<name>A0A9N8D9P3_9STRA</name>
<evidence type="ECO:0000313" key="14">
    <source>
        <dbReference type="Proteomes" id="UP001153069"/>
    </source>
</evidence>
<dbReference type="GO" id="GO:0005743">
    <property type="term" value="C:mitochondrial inner membrane"/>
    <property type="evidence" value="ECO:0007669"/>
    <property type="project" value="UniProtKB-SubCell"/>
</dbReference>
<dbReference type="SUPFAM" id="SSF103506">
    <property type="entry name" value="Mitochondrial carrier"/>
    <property type="match status" value="1"/>
</dbReference>
<evidence type="ECO:0000256" key="12">
    <source>
        <dbReference type="SAM" id="Phobius"/>
    </source>
</evidence>
<evidence type="ECO:0000256" key="2">
    <source>
        <dbReference type="ARBA" id="ARBA00006375"/>
    </source>
</evidence>
<evidence type="ECO:0000256" key="6">
    <source>
        <dbReference type="ARBA" id="ARBA00022792"/>
    </source>
</evidence>
<evidence type="ECO:0000256" key="3">
    <source>
        <dbReference type="ARBA" id="ARBA00022448"/>
    </source>
</evidence>
<dbReference type="Gene3D" id="1.50.40.10">
    <property type="entry name" value="Mitochondrial carrier domain"/>
    <property type="match status" value="2"/>
</dbReference>
<keyword evidence="5" id="KW-0677">Repeat</keyword>
<dbReference type="FunFam" id="1.50.40.10:FF:000018">
    <property type="entry name" value="S-adenosylmethionine mitochondrial carrier protein-like"/>
    <property type="match status" value="1"/>
</dbReference>
<keyword evidence="8" id="KW-0496">Mitochondrion</keyword>
<gene>
    <name evidence="13" type="ORF">SEMRO_54_G032010.1</name>
</gene>
<feature type="repeat" description="Solcar" evidence="10">
    <location>
        <begin position="204"/>
        <end position="291"/>
    </location>
</feature>
<keyword evidence="14" id="KW-1185">Reference proteome</keyword>
<evidence type="ECO:0000256" key="1">
    <source>
        <dbReference type="ARBA" id="ARBA00004448"/>
    </source>
</evidence>
<keyword evidence="7 12" id="KW-1133">Transmembrane helix</keyword>
<keyword evidence="4 10" id="KW-0812">Transmembrane</keyword>
<protein>
    <submittedName>
        <fullName evidence="13">Adenosylmethionine carrier 1, chloroplastic/mitochondrial</fullName>
    </submittedName>
</protein>
<dbReference type="OrthoDB" id="276989at2759"/>
<dbReference type="PROSITE" id="PS50920">
    <property type="entry name" value="SOLCAR"/>
    <property type="match status" value="3"/>
</dbReference>
<reference evidence="13" key="1">
    <citation type="submission" date="2020-06" db="EMBL/GenBank/DDBJ databases">
        <authorList>
            <consortium name="Plant Systems Biology data submission"/>
        </authorList>
    </citation>
    <scope>NUCLEOTIDE SEQUENCE</scope>
    <source>
        <strain evidence="13">D6</strain>
    </source>
</reference>
<dbReference type="PANTHER" id="PTHR45667">
    <property type="entry name" value="S-ADENOSYLMETHIONINE MITOCHONDRIAL CARRIER PROTEIN"/>
    <property type="match status" value="1"/>
</dbReference>
<keyword evidence="9 10" id="KW-0472">Membrane</keyword>
<feature type="repeat" description="Solcar" evidence="10">
    <location>
        <begin position="100"/>
        <end position="195"/>
    </location>
</feature>
<sequence length="296" mass="31431">MAEDSIQSTNDASNFLSALICGGLAGTSVDVALFPIDTLKTRLQSPQGFAKAGGFRGIYNGLGAAAIGSAPGAALFFSTYETLKPVFSDLQERYNIQPDQGAISHMAAASVGESAACLVRVPTEVIKAKMQTGTGGTGGGLKTTIQMVLKETHGTQHNILAPIFGGLYRGYAITLMREIPFAMIQFPLYEQFKLSWSDYQGVAVSPVQAAACGSFAGAIAAGATTPLDVVKTRLMLGVDQHGNHYRNAMDVVQKTMAESPMKFWSGVQPRVMWISIGGFVFFGAYEGFRSVFSTVL</sequence>
<evidence type="ECO:0000256" key="5">
    <source>
        <dbReference type="ARBA" id="ARBA00022737"/>
    </source>
</evidence>
<dbReference type="Proteomes" id="UP001153069">
    <property type="component" value="Unassembled WGS sequence"/>
</dbReference>
<evidence type="ECO:0000256" key="8">
    <source>
        <dbReference type="ARBA" id="ARBA00023128"/>
    </source>
</evidence>
<feature type="repeat" description="Solcar" evidence="10">
    <location>
        <begin position="13"/>
        <end position="86"/>
    </location>
</feature>
<evidence type="ECO:0000256" key="9">
    <source>
        <dbReference type="ARBA" id="ARBA00023136"/>
    </source>
</evidence>
<organism evidence="13 14">
    <name type="scientific">Seminavis robusta</name>
    <dbReference type="NCBI Taxonomy" id="568900"/>
    <lineage>
        <taxon>Eukaryota</taxon>
        <taxon>Sar</taxon>
        <taxon>Stramenopiles</taxon>
        <taxon>Ochrophyta</taxon>
        <taxon>Bacillariophyta</taxon>
        <taxon>Bacillariophyceae</taxon>
        <taxon>Bacillariophycidae</taxon>
        <taxon>Naviculales</taxon>
        <taxon>Naviculaceae</taxon>
        <taxon>Seminavis</taxon>
    </lineage>
</organism>
<accession>A0A9N8D9P3</accession>
<comment type="caution">
    <text evidence="13">The sequence shown here is derived from an EMBL/GenBank/DDBJ whole genome shotgun (WGS) entry which is preliminary data.</text>
</comment>
<evidence type="ECO:0000256" key="11">
    <source>
        <dbReference type="RuleBase" id="RU000488"/>
    </source>
</evidence>
<evidence type="ECO:0000256" key="10">
    <source>
        <dbReference type="PROSITE-ProRule" id="PRU00282"/>
    </source>
</evidence>
<keyword evidence="3 11" id="KW-0813">Transport</keyword>
<evidence type="ECO:0000256" key="7">
    <source>
        <dbReference type="ARBA" id="ARBA00022989"/>
    </source>
</evidence>